<evidence type="ECO:0000256" key="2">
    <source>
        <dbReference type="ARBA" id="ARBA00022692"/>
    </source>
</evidence>
<proteinExistence type="predicted"/>
<keyword evidence="2 7" id="KW-0812">Transmembrane</keyword>
<dbReference type="eggNOG" id="COG1132">
    <property type="taxonomic scope" value="Bacteria"/>
</dbReference>
<dbReference type="STRING" id="156889.Mmc1_2419"/>
<dbReference type="KEGG" id="mgm:Mmc1_2419"/>
<feature type="domain" description="ABC transmembrane type-1" evidence="9">
    <location>
        <begin position="23"/>
        <end position="305"/>
    </location>
</feature>
<dbReference type="GO" id="GO:0016887">
    <property type="term" value="F:ATP hydrolysis activity"/>
    <property type="evidence" value="ECO:0007669"/>
    <property type="project" value="InterPro"/>
</dbReference>
<dbReference type="PROSITE" id="PS50893">
    <property type="entry name" value="ABC_TRANSPORTER_2"/>
    <property type="match status" value="1"/>
</dbReference>
<dbReference type="HOGENOM" id="CLU_000604_84_3_5"/>
<dbReference type="InterPro" id="IPR003593">
    <property type="entry name" value="AAA+_ATPase"/>
</dbReference>
<reference evidence="11" key="1">
    <citation type="journal article" date="2009" name="Appl. Environ. Microbiol.">
        <title>Complete genome sequence of the chemolithoautotrophic marine magnetotactic coccus strain MC-1.</title>
        <authorList>
            <person name="Schubbe S."/>
            <person name="Williams T.J."/>
            <person name="Xie G."/>
            <person name="Kiss H.E."/>
            <person name="Brettin T.S."/>
            <person name="Martinez D."/>
            <person name="Ross C.A."/>
            <person name="Schuler D."/>
            <person name="Cox B.L."/>
            <person name="Nealson K.H."/>
            <person name="Bazylinski D.A."/>
        </authorList>
    </citation>
    <scope>NUCLEOTIDE SEQUENCE [LARGE SCALE GENOMIC DNA]</scope>
    <source>
        <strain evidence="11">ATCC BAA-1437 / JCM 17883 / MC-1</strain>
    </source>
</reference>
<dbReference type="CDD" id="cd18552">
    <property type="entry name" value="ABC_6TM_MsbA_like"/>
    <property type="match status" value="1"/>
</dbReference>
<dbReference type="PANTHER" id="PTHR43394">
    <property type="entry name" value="ATP-DEPENDENT PERMEASE MDL1, MITOCHONDRIAL"/>
    <property type="match status" value="1"/>
</dbReference>
<evidence type="ECO:0000313" key="10">
    <source>
        <dbReference type="EMBL" id="ABK44919.1"/>
    </source>
</evidence>
<evidence type="ECO:0000256" key="6">
    <source>
        <dbReference type="ARBA" id="ARBA00023136"/>
    </source>
</evidence>
<dbReference type="EMBL" id="CP000471">
    <property type="protein sequence ID" value="ABK44919.1"/>
    <property type="molecule type" value="Genomic_DNA"/>
</dbReference>
<dbReference type="Pfam" id="PF00005">
    <property type="entry name" value="ABC_tran"/>
    <property type="match status" value="1"/>
</dbReference>
<evidence type="ECO:0000313" key="11">
    <source>
        <dbReference type="Proteomes" id="UP000002586"/>
    </source>
</evidence>
<dbReference type="InterPro" id="IPR036640">
    <property type="entry name" value="ABC1_TM_sf"/>
</dbReference>
<dbReference type="InterPro" id="IPR017871">
    <property type="entry name" value="ABC_transporter-like_CS"/>
</dbReference>
<evidence type="ECO:0000256" key="7">
    <source>
        <dbReference type="SAM" id="Phobius"/>
    </source>
</evidence>
<protein>
    <submittedName>
        <fullName evidence="10">Lipid A ABC exporter, fused ATPase and inner membrane subunits MsbA</fullName>
    </submittedName>
</protein>
<dbReference type="InterPro" id="IPR003439">
    <property type="entry name" value="ABC_transporter-like_ATP-bd"/>
</dbReference>
<keyword evidence="11" id="KW-1185">Reference proteome</keyword>
<evidence type="ECO:0000256" key="1">
    <source>
        <dbReference type="ARBA" id="ARBA00004651"/>
    </source>
</evidence>
<dbReference type="InterPro" id="IPR011527">
    <property type="entry name" value="ABC1_TM_dom"/>
</dbReference>
<dbReference type="GO" id="GO:0005524">
    <property type="term" value="F:ATP binding"/>
    <property type="evidence" value="ECO:0007669"/>
    <property type="project" value="UniProtKB-KW"/>
</dbReference>
<dbReference type="OrthoDB" id="9804259at2"/>
<name>A0LAC6_MAGMM</name>
<feature type="domain" description="ABC transporter" evidence="8">
    <location>
        <begin position="339"/>
        <end position="574"/>
    </location>
</feature>
<dbReference type="SMART" id="SM00382">
    <property type="entry name" value="AAA"/>
    <property type="match status" value="1"/>
</dbReference>
<dbReference type="PROSITE" id="PS00211">
    <property type="entry name" value="ABC_TRANSPORTER_1"/>
    <property type="match status" value="1"/>
</dbReference>
<evidence type="ECO:0000259" key="9">
    <source>
        <dbReference type="PROSITE" id="PS50929"/>
    </source>
</evidence>
<feature type="transmembrane region" description="Helical" evidence="7">
    <location>
        <begin position="20"/>
        <end position="41"/>
    </location>
</feature>
<feature type="transmembrane region" description="Helical" evidence="7">
    <location>
        <begin position="133"/>
        <end position="156"/>
    </location>
</feature>
<dbReference type="SUPFAM" id="SSF52540">
    <property type="entry name" value="P-loop containing nucleoside triphosphate hydrolases"/>
    <property type="match status" value="1"/>
</dbReference>
<evidence type="ECO:0000256" key="4">
    <source>
        <dbReference type="ARBA" id="ARBA00022840"/>
    </source>
</evidence>
<reference evidence="10 11" key="2">
    <citation type="journal article" date="2012" name="Int. J. Syst. Evol. Microbiol.">
        <title>Magnetococcus marinus gen. nov., sp. nov., a marine, magnetotactic bacterium that represents a novel lineage (Magnetococcaceae fam. nov.; Magnetococcales ord. nov.) at the base of the Alphaproteobacteria.</title>
        <authorList>
            <person name="Bazylinski D.A."/>
            <person name="Williams T.J."/>
            <person name="Lefevre C.T."/>
            <person name="Berg R.J."/>
            <person name="Zhang C.L."/>
            <person name="Bowser S.S."/>
            <person name="Dean A.J."/>
            <person name="Beveridge T.J."/>
        </authorList>
    </citation>
    <scope>NUCLEOTIDE SEQUENCE [LARGE SCALE GENOMIC DNA]</scope>
    <source>
        <strain evidence="11">ATCC BAA-1437 / JCM 17883 / MC-1</strain>
    </source>
</reference>
<keyword evidence="6 7" id="KW-0472">Membrane</keyword>
<gene>
    <name evidence="10" type="ordered locus">Mmc1_2419</name>
</gene>
<feature type="transmembrane region" description="Helical" evidence="7">
    <location>
        <begin position="61"/>
        <end position="83"/>
    </location>
</feature>
<keyword evidence="5 7" id="KW-1133">Transmembrane helix</keyword>
<keyword evidence="3" id="KW-0547">Nucleotide-binding</keyword>
<dbReference type="GO" id="GO:0015421">
    <property type="term" value="F:ABC-type oligopeptide transporter activity"/>
    <property type="evidence" value="ECO:0007669"/>
    <property type="project" value="TreeGrafter"/>
</dbReference>
<dbReference type="InterPro" id="IPR039421">
    <property type="entry name" value="Type_1_exporter"/>
</dbReference>
<organism evidence="10 11">
    <name type="scientific">Magnetococcus marinus (strain ATCC BAA-1437 / JCM 17883 / MC-1)</name>
    <dbReference type="NCBI Taxonomy" id="156889"/>
    <lineage>
        <taxon>Bacteria</taxon>
        <taxon>Pseudomonadati</taxon>
        <taxon>Pseudomonadota</taxon>
        <taxon>Magnetococcia</taxon>
        <taxon>Magnetococcales</taxon>
        <taxon>Magnetococcaceae</taxon>
        <taxon>Magnetococcus</taxon>
    </lineage>
</organism>
<dbReference type="AlphaFoldDB" id="A0LAC6"/>
<dbReference type="InterPro" id="IPR027417">
    <property type="entry name" value="P-loop_NTPase"/>
</dbReference>
<accession>A0LAC6</accession>
<dbReference type="FunFam" id="3.40.50.300:FF:000218">
    <property type="entry name" value="Multidrug ABC transporter ATP-binding protein"/>
    <property type="match status" value="1"/>
</dbReference>
<evidence type="ECO:0000256" key="3">
    <source>
        <dbReference type="ARBA" id="ARBA00022741"/>
    </source>
</evidence>
<keyword evidence="4" id="KW-0067">ATP-binding</keyword>
<dbReference type="SUPFAM" id="SSF90123">
    <property type="entry name" value="ABC transporter transmembrane region"/>
    <property type="match status" value="1"/>
</dbReference>
<dbReference type="PANTHER" id="PTHR43394:SF1">
    <property type="entry name" value="ATP-BINDING CASSETTE SUB-FAMILY B MEMBER 10, MITOCHONDRIAL"/>
    <property type="match status" value="1"/>
</dbReference>
<dbReference type="RefSeq" id="WP_011714039.1">
    <property type="nucleotide sequence ID" value="NC_008576.1"/>
</dbReference>
<sequence length="583" mass="64832" precursor="true">MVQDTQLIRRLLRLIWPFRWYVITALLCMGVMAATNGAIAFMVKPLVDDVFMQKDASLVTLIPIVVMGIFIVRAVVFFLQSYLMQSLGFKIVRLLQVRLYKKILHLDMERFNTESTGSFISRMIFDIDQLKRVVSTALADITRELLTVTFLFGVVVYRAAELAWVSVVGVPLAVYLIYLFGRKMRTISRRQQELMEDVTSHLEETIAGVKVVKAYCMEGYEHGVFRRISQRVLKNNLRSAFINAISKPSIDLVAGIAISLVVLTSAHAILDGKTTPGTLFSFLTALMMAYSPLKRITMLYNGLQAGLAAAQRVFERLDQYPAIQNVPEAGKLQPLTKALRFENIGFRYQSSEGPVLRGINLHIGVGEKVALVGQSGCGKSTLANLVPRFYEPQQGAILFDGVDIRSVTMRSLRQQIAMVTQENVLFNDTIRNNVAYGKLRASDEEIWAALEAANAKSFVEQLPEGLDAMIGNKGAKLSGGQRQRIAIARALLKSASVLILDEATSALDSESEQLVQEALDRLMDRYTTLVIAHRLSTIRNADRIVVMHEGAVAEMGTHDSLLAQGGLYAKLCEIQFDTQTAKE</sequence>
<comment type="subcellular location">
    <subcellularLocation>
        <location evidence="1">Cell membrane</location>
        <topology evidence="1">Multi-pass membrane protein</topology>
    </subcellularLocation>
</comment>
<dbReference type="PROSITE" id="PS50929">
    <property type="entry name" value="ABC_TM1F"/>
    <property type="match status" value="1"/>
</dbReference>
<dbReference type="Proteomes" id="UP000002586">
    <property type="component" value="Chromosome"/>
</dbReference>
<dbReference type="Gene3D" id="1.20.1560.10">
    <property type="entry name" value="ABC transporter type 1, transmembrane domain"/>
    <property type="match status" value="1"/>
</dbReference>
<dbReference type="Gene3D" id="3.40.50.300">
    <property type="entry name" value="P-loop containing nucleotide triphosphate hydrolases"/>
    <property type="match status" value="1"/>
</dbReference>
<dbReference type="GO" id="GO:0005886">
    <property type="term" value="C:plasma membrane"/>
    <property type="evidence" value="ECO:0007669"/>
    <property type="project" value="UniProtKB-SubCell"/>
</dbReference>
<feature type="transmembrane region" description="Helical" evidence="7">
    <location>
        <begin position="162"/>
        <end position="181"/>
    </location>
</feature>
<feature type="transmembrane region" description="Helical" evidence="7">
    <location>
        <begin position="252"/>
        <end position="270"/>
    </location>
</feature>
<dbReference type="Pfam" id="PF00664">
    <property type="entry name" value="ABC_membrane"/>
    <property type="match status" value="1"/>
</dbReference>
<evidence type="ECO:0000256" key="5">
    <source>
        <dbReference type="ARBA" id="ARBA00022989"/>
    </source>
</evidence>
<evidence type="ECO:0000259" key="8">
    <source>
        <dbReference type="PROSITE" id="PS50893"/>
    </source>
</evidence>